<name>A0A454D3I1_VIBHA</name>
<comment type="caution">
    <text evidence="2">The sequence shown here is derived from an EMBL/GenBank/DDBJ whole genome shotgun (WGS) entry which is preliminary data.</text>
</comment>
<dbReference type="STRING" id="669.AL538_18245"/>
<dbReference type="RefSeq" id="WP_009699767.1">
    <property type="nucleotide sequence ID" value="NZ_CP090178.1"/>
</dbReference>
<protein>
    <recommendedName>
        <fullName evidence="1">DUF1835 domain-containing protein</fullName>
    </recommendedName>
</protein>
<evidence type="ECO:0000259" key="1">
    <source>
        <dbReference type="Pfam" id="PF08874"/>
    </source>
</evidence>
<evidence type="ECO:0000313" key="3">
    <source>
        <dbReference type="Proteomes" id="UP000008367"/>
    </source>
</evidence>
<organism evidence="2 3">
    <name type="scientific">Vibrio harveyi</name>
    <name type="common">Beneckea harveyi</name>
    <dbReference type="NCBI Taxonomy" id="669"/>
    <lineage>
        <taxon>Bacteria</taxon>
        <taxon>Pseudomonadati</taxon>
        <taxon>Pseudomonadota</taxon>
        <taxon>Gammaproteobacteria</taxon>
        <taxon>Vibrionales</taxon>
        <taxon>Vibrionaceae</taxon>
        <taxon>Vibrio</taxon>
    </lineage>
</organism>
<dbReference type="EMBL" id="AJSR01000387">
    <property type="protein sequence ID" value="EKM33232.1"/>
    <property type="molecule type" value="Genomic_DNA"/>
</dbReference>
<gene>
    <name evidence="2" type="ORF">VCHENC02_1286</name>
</gene>
<dbReference type="Pfam" id="PF08874">
    <property type="entry name" value="DUF1835"/>
    <property type="match status" value="1"/>
</dbReference>
<feature type="domain" description="DUF1835" evidence="1">
    <location>
        <begin position="101"/>
        <end position="215"/>
    </location>
</feature>
<proteinExistence type="predicted"/>
<reference evidence="2 3" key="1">
    <citation type="submission" date="2012-10" db="EMBL/GenBank/DDBJ databases">
        <title>Genome sequence of Vibrio Cholerae HENC-02.</title>
        <authorList>
            <person name="Eppinger M."/>
            <person name="Hasan N.A."/>
            <person name="Sengamalay N."/>
            <person name="Hine E."/>
            <person name="Su Q."/>
            <person name="Daugherty S.C."/>
            <person name="Young S."/>
            <person name="Sadzewicz L."/>
            <person name="Tallon L."/>
            <person name="Cebula T.A."/>
            <person name="Ravel J."/>
            <person name="Colwell R.R."/>
        </authorList>
    </citation>
    <scope>NUCLEOTIDE SEQUENCE [LARGE SCALE GENOMIC DNA]</scope>
    <source>
        <strain evidence="2 3">HENC-02</strain>
    </source>
</reference>
<accession>A0A454D3I1</accession>
<dbReference type="AlphaFoldDB" id="A0A454D3I1"/>
<evidence type="ECO:0000313" key="2">
    <source>
        <dbReference type="EMBL" id="EKM33232.1"/>
    </source>
</evidence>
<dbReference type="InterPro" id="IPR014973">
    <property type="entry name" value="DUF1835"/>
</dbReference>
<dbReference type="Proteomes" id="UP000008367">
    <property type="component" value="Unassembled WGS sequence"/>
</dbReference>
<sequence>MQSYNSFSINLNQQKSVAKKRLKAIRQKDTIALKQVKQFHSQPETLTPDSIQLSDVQHALARELGLPSWSKLKAHIEELERHKHAIDHQANPLDADLKTLHVRCGHDIQQLLKTCGFEGDFLPMIDPLCIGPIPNDKKGFVAIRAQYVVGTLLPVMGRKDSVQNVAQFEQNNIHTLLNHQYERIVFWVEHDAYDQFMLLRGLSLLENRVGKVIEIIEFNQFPGTERFIGFGQLPAEAIRSCWQHRKPVTAKLFSQAKRCWQALRAQTPQPLLNLLEQHELDCLPNIKAVMKRHLQELPNSESGLSFTQYLALQVLGEQSTAITVKDWFQRSQQREPLPTLGDVMFYALLLPLARAEKPLFAVDSFDKNWWEQQVSINARGKACLSGKDFFIQDYWVGGLHNREQDYWTWDHTSLSTLRHVVMS</sequence>